<dbReference type="Pfam" id="PF00078">
    <property type="entry name" value="RVT_1"/>
    <property type="match status" value="1"/>
</dbReference>
<dbReference type="Gene3D" id="3.10.10.10">
    <property type="entry name" value="HIV Type 1 Reverse Transcriptase, subunit A, domain 1"/>
    <property type="match status" value="1"/>
</dbReference>
<evidence type="ECO:0000259" key="4">
    <source>
        <dbReference type="PROSITE" id="PS50994"/>
    </source>
</evidence>
<evidence type="ECO:0000313" key="6">
    <source>
        <dbReference type="RefSeq" id="XP_046592854.1"/>
    </source>
</evidence>
<dbReference type="CDD" id="cd01647">
    <property type="entry name" value="RT_LTR"/>
    <property type="match status" value="1"/>
</dbReference>
<dbReference type="PANTHER" id="PTHR37984:SF5">
    <property type="entry name" value="PROTEIN NYNRIN-LIKE"/>
    <property type="match status" value="1"/>
</dbReference>
<dbReference type="InterPro" id="IPR000477">
    <property type="entry name" value="RT_dom"/>
</dbReference>
<evidence type="ECO:0000313" key="5">
    <source>
        <dbReference type="Proteomes" id="UP000829291"/>
    </source>
</evidence>
<name>A0ABM3FXV6_NEOLC</name>
<dbReference type="Proteomes" id="UP000829291">
    <property type="component" value="Chromosome 4"/>
</dbReference>
<dbReference type="Gene3D" id="3.30.70.270">
    <property type="match status" value="3"/>
</dbReference>
<feature type="domain" description="Integrase catalytic" evidence="4">
    <location>
        <begin position="851"/>
        <end position="1015"/>
    </location>
</feature>
<feature type="region of interest" description="Disordered" evidence="3">
    <location>
        <begin position="1"/>
        <end position="52"/>
    </location>
</feature>
<dbReference type="PROSITE" id="PS50994">
    <property type="entry name" value="INTEGRASE"/>
    <property type="match status" value="1"/>
</dbReference>
<dbReference type="Pfam" id="PF17921">
    <property type="entry name" value="Integrase_H2C2"/>
    <property type="match status" value="1"/>
</dbReference>
<evidence type="ECO:0000256" key="3">
    <source>
        <dbReference type="SAM" id="MobiDB-lite"/>
    </source>
</evidence>
<organism evidence="5 6">
    <name type="scientific">Neodiprion lecontei</name>
    <name type="common">Redheaded pine sawfly</name>
    <dbReference type="NCBI Taxonomy" id="441921"/>
    <lineage>
        <taxon>Eukaryota</taxon>
        <taxon>Metazoa</taxon>
        <taxon>Ecdysozoa</taxon>
        <taxon>Arthropoda</taxon>
        <taxon>Hexapoda</taxon>
        <taxon>Insecta</taxon>
        <taxon>Pterygota</taxon>
        <taxon>Neoptera</taxon>
        <taxon>Endopterygota</taxon>
        <taxon>Hymenoptera</taxon>
        <taxon>Tenthredinoidea</taxon>
        <taxon>Diprionidae</taxon>
        <taxon>Diprioninae</taxon>
        <taxon>Neodiprion</taxon>
    </lineage>
</organism>
<dbReference type="InterPro" id="IPR041577">
    <property type="entry name" value="RT_RNaseH_2"/>
</dbReference>
<accession>A0ABM3FXV6</accession>
<dbReference type="PANTHER" id="PTHR37984">
    <property type="entry name" value="PROTEIN CBG26694"/>
    <property type="match status" value="1"/>
</dbReference>
<dbReference type="InterPro" id="IPR050951">
    <property type="entry name" value="Retrovirus_Pol_polyprotein"/>
</dbReference>
<feature type="region of interest" description="Disordered" evidence="3">
    <location>
        <begin position="134"/>
        <end position="198"/>
    </location>
</feature>
<feature type="compositionally biased region" description="Basic and acidic residues" evidence="3">
    <location>
        <begin position="27"/>
        <end position="42"/>
    </location>
</feature>
<dbReference type="InterPro" id="IPR043502">
    <property type="entry name" value="DNA/RNA_pol_sf"/>
</dbReference>
<dbReference type="InterPro" id="IPR012337">
    <property type="entry name" value="RNaseH-like_sf"/>
</dbReference>
<dbReference type="SUPFAM" id="SSF56672">
    <property type="entry name" value="DNA/RNA polymerases"/>
    <property type="match status" value="1"/>
</dbReference>
<dbReference type="Gene3D" id="3.30.420.10">
    <property type="entry name" value="Ribonuclease H-like superfamily/Ribonuclease H"/>
    <property type="match status" value="1"/>
</dbReference>
<keyword evidence="2" id="KW-0511">Multifunctional enzyme</keyword>
<feature type="region of interest" description="Disordered" evidence="3">
    <location>
        <begin position="1027"/>
        <end position="1048"/>
    </location>
</feature>
<dbReference type="EC" id="2.7.7.49" evidence="1"/>
<dbReference type="InterPro" id="IPR041588">
    <property type="entry name" value="Integrase_H2C2"/>
</dbReference>
<dbReference type="InterPro" id="IPR036397">
    <property type="entry name" value="RNaseH_sf"/>
</dbReference>
<sequence>MAQSGLDTTSDFEDASDVTVTLEESTDENRSVDEALAGRESNEGNMRNQKPDESFEDFLTDLKKLSQDCSFGALKDSLIKDRIISGIRNTQLKDRLLREENLTFDRCTQLYRAAELANQRIETLQTTEKIDVVQTKQKEKQQPSSRGCNQPRGNRGRGQQRQQQQYQEQSSSEGQPPRRQQNYTQQQNNGQPNQQQQNQSSCKRCGYRHQANRCPAFNKQCKACNGYNHFAQVCRSRQKIDAVTEDSDTIFLGNVAGNDRVTSDWYEKIVFDETGKAISFKLDTGAGANVIGLNEYRKVGPKKQFEATDQKLSHFDGSKLTVVGKVELACEVKANISLNKAQGTKGLIQENKDLFEGIGKLRKVPFKVLEAYRSELESMERDKIIRRIDEPTEFENPVVLVKKPDNSLRVCLDPQYLNSCLLREHYKLPTLEEIASKMTNAKVFTVLDASKAFGRLYKQIFSDVPNVEVYIDDIIIWAQNKEEHNKILQQVFTKARENGVKFNLGECKIGKSDVKFLGHVFTNQGIRIDADRIQAVTEMKKPTDTKGVERLLGMITYVAKFIPNLSDVTAPLRELIKKGVEFHWVEEHEVAFKKIKERLTSNPVLQYYDTNADCKLSVDASGTGVGAVLLQNNLPIAYASKAFTTCQKAWAQIEKEMYVIVYGCERFRQYIIGKPIFVDSDHKPLVPISKKPIADIPVRLQKIRLRLQPYDAEITYKPGKDFMSDKKKLEFIAETESDNELQTVIKLIRTTWPKEIKDVPKIAKPYHTYHPELFESDGLVFKNNCVVVPSRMRKEVLSKLHYNHMGIEKTKSRARDIVFWPGMNKQIQDTIMDCAVCQKFQKSHQNETLISSDVPSNVWEKIAVDLFYLQGQPYLIMVDYYSKYVEIGLLTNESSETTIVMIKSLFARHGIPKIVRSDNGPQFSSHKFKEFAKAWGFEHTTSSPTYPRSNGLVERFVQTVKKMVKKAKEDRKDPYLALLELRNKRISNCIESPNRLMFNRNVRGVLPDFLEHRRPENEPIRAKLVEKQTSQKYFHDKRSRNLPELSTG</sequence>
<keyword evidence="5" id="KW-1185">Reference proteome</keyword>
<proteinExistence type="predicted"/>
<dbReference type="GeneID" id="107218787"/>
<gene>
    <name evidence="6" type="primary">LOC107218787</name>
</gene>
<dbReference type="SUPFAM" id="SSF53098">
    <property type="entry name" value="Ribonuclease H-like"/>
    <property type="match status" value="1"/>
</dbReference>
<feature type="compositionally biased region" description="Low complexity" evidence="3">
    <location>
        <begin position="146"/>
        <end position="198"/>
    </location>
</feature>
<dbReference type="InterPro" id="IPR043128">
    <property type="entry name" value="Rev_trsase/Diguanyl_cyclase"/>
</dbReference>
<dbReference type="Pfam" id="PF00665">
    <property type="entry name" value="rve"/>
    <property type="match status" value="1"/>
</dbReference>
<reference evidence="6" key="1">
    <citation type="submission" date="2025-08" db="UniProtKB">
        <authorList>
            <consortium name="RefSeq"/>
        </authorList>
    </citation>
    <scope>IDENTIFICATION</scope>
    <source>
        <tissue evidence="6">Thorax and Abdomen</tissue>
    </source>
</reference>
<evidence type="ECO:0000256" key="1">
    <source>
        <dbReference type="ARBA" id="ARBA00012493"/>
    </source>
</evidence>
<dbReference type="RefSeq" id="XP_046592854.1">
    <property type="nucleotide sequence ID" value="XM_046736898.1"/>
</dbReference>
<dbReference type="CDD" id="cd09274">
    <property type="entry name" value="RNase_HI_RT_Ty3"/>
    <property type="match status" value="1"/>
</dbReference>
<dbReference type="Gene3D" id="1.10.340.70">
    <property type="match status" value="1"/>
</dbReference>
<protein>
    <recommendedName>
        <fullName evidence="1">RNA-directed DNA polymerase</fullName>
        <ecNumber evidence="1">2.7.7.49</ecNumber>
    </recommendedName>
</protein>
<evidence type="ECO:0000256" key="2">
    <source>
        <dbReference type="ARBA" id="ARBA00023268"/>
    </source>
</evidence>
<dbReference type="Pfam" id="PF17919">
    <property type="entry name" value="RT_RNaseH_2"/>
    <property type="match status" value="1"/>
</dbReference>
<dbReference type="InterPro" id="IPR001584">
    <property type="entry name" value="Integrase_cat-core"/>
</dbReference>